<name>A0AAV4P202_CAEEX</name>
<gene>
    <name evidence="1" type="ORF">CEXT_151961</name>
</gene>
<keyword evidence="2" id="KW-1185">Reference proteome</keyword>
<reference evidence="1 2" key="1">
    <citation type="submission" date="2021-06" db="EMBL/GenBank/DDBJ databases">
        <title>Caerostris extrusa draft genome.</title>
        <authorList>
            <person name="Kono N."/>
            <person name="Arakawa K."/>
        </authorList>
    </citation>
    <scope>NUCLEOTIDE SEQUENCE [LARGE SCALE GENOMIC DNA]</scope>
</reference>
<dbReference type="EMBL" id="BPLR01003952">
    <property type="protein sequence ID" value="GIX90585.1"/>
    <property type="molecule type" value="Genomic_DNA"/>
</dbReference>
<organism evidence="1 2">
    <name type="scientific">Caerostris extrusa</name>
    <name type="common">Bark spider</name>
    <name type="synonym">Caerostris bankana</name>
    <dbReference type="NCBI Taxonomy" id="172846"/>
    <lineage>
        <taxon>Eukaryota</taxon>
        <taxon>Metazoa</taxon>
        <taxon>Ecdysozoa</taxon>
        <taxon>Arthropoda</taxon>
        <taxon>Chelicerata</taxon>
        <taxon>Arachnida</taxon>
        <taxon>Araneae</taxon>
        <taxon>Araneomorphae</taxon>
        <taxon>Entelegynae</taxon>
        <taxon>Araneoidea</taxon>
        <taxon>Araneidae</taxon>
        <taxon>Caerostris</taxon>
    </lineage>
</organism>
<evidence type="ECO:0000313" key="1">
    <source>
        <dbReference type="EMBL" id="GIX90585.1"/>
    </source>
</evidence>
<protein>
    <submittedName>
        <fullName evidence="1">Uncharacterized protein</fullName>
    </submittedName>
</protein>
<dbReference type="AlphaFoldDB" id="A0AAV4P202"/>
<evidence type="ECO:0000313" key="2">
    <source>
        <dbReference type="Proteomes" id="UP001054945"/>
    </source>
</evidence>
<comment type="caution">
    <text evidence="1">The sequence shown here is derived from an EMBL/GenBank/DDBJ whole genome shotgun (WGS) entry which is preliminary data.</text>
</comment>
<sequence>MLSFLENILVINYFQFRPPGVVWKKLNGSYLEVPNKSAASTTICHAKLKPRNGVLFTLYLTPVTTPEEEEEPEGITCTIARGL</sequence>
<proteinExistence type="predicted"/>
<accession>A0AAV4P202</accession>
<dbReference type="Proteomes" id="UP001054945">
    <property type="component" value="Unassembled WGS sequence"/>
</dbReference>